<name>A0AAN8V5B3_9MAGN</name>
<dbReference type="PANTHER" id="PTHR45844">
    <property type="entry name" value="TRANSCRIPTION FACTOR BHLH30"/>
    <property type="match status" value="1"/>
</dbReference>
<dbReference type="GO" id="GO:0003677">
    <property type="term" value="F:DNA binding"/>
    <property type="evidence" value="ECO:0007669"/>
    <property type="project" value="UniProtKB-KW"/>
</dbReference>
<dbReference type="PROSITE" id="PS50888">
    <property type="entry name" value="BHLH"/>
    <property type="match status" value="1"/>
</dbReference>
<evidence type="ECO:0000256" key="4">
    <source>
        <dbReference type="ARBA" id="ARBA00023163"/>
    </source>
</evidence>
<proteinExistence type="predicted"/>
<protein>
    <submittedName>
        <fullName evidence="7">Myc-type, basic helix-loop-helix (BHLH) domain</fullName>
    </submittedName>
</protein>
<dbReference type="GO" id="GO:0046983">
    <property type="term" value="F:protein dimerization activity"/>
    <property type="evidence" value="ECO:0007669"/>
    <property type="project" value="InterPro"/>
</dbReference>
<dbReference type="SUPFAM" id="SSF47459">
    <property type="entry name" value="HLH, helix-loop-helix DNA-binding domain"/>
    <property type="match status" value="1"/>
</dbReference>
<evidence type="ECO:0000256" key="3">
    <source>
        <dbReference type="ARBA" id="ARBA00023125"/>
    </source>
</evidence>
<dbReference type="AlphaFoldDB" id="A0AAN8V5B3"/>
<dbReference type="GO" id="GO:0005634">
    <property type="term" value="C:nucleus"/>
    <property type="evidence" value="ECO:0007669"/>
    <property type="project" value="UniProtKB-SubCell"/>
</dbReference>
<dbReference type="EMBL" id="JBAMMX010000017">
    <property type="protein sequence ID" value="KAK6923826.1"/>
    <property type="molecule type" value="Genomic_DNA"/>
</dbReference>
<accession>A0AAN8V5B3</accession>
<organism evidence="7 8">
    <name type="scientific">Dillenia turbinata</name>
    <dbReference type="NCBI Taxonomy" id="194707"/>
    <lineage>
        <taxon>Eukaryota</taxon>
        <taxon>Viridiplantae</taxon>
        <taxon>Streptophyta</taxon>
        <taxon>Embryophyta</taxon>
        <taxon>Tracheophyta</taxon>
        <taxon>Spermatophyta</taxon>
        <taxon>Magnoliopsida</taxon>
        <taxon>eudicotyledons</taxon>
        <taxon>Gunneridae</taxon>
        <taxon>Pentapetalae</taxon>
        <taxon>Dilleniales</taxon>
        <taxon>Dilleniaceae</taxon>
        <taxon>Dillenia</taxon>
    </lineage>
</organism>
<feature type="domain" description="BHLH" evidence="6">
    <location>
        <begin position="43"/>
        <end position="92"/>
    </location>
</feature>
<sequence length="243" mass="26559">MNPFTSYYGARSCSSNGENYFEDLDAGDSVSGRKLTAEEKAIAANKSHSEAERRRRRRINGHLNTLRSILPDLIKTDKASLLAEVVRRVRELKATAAAAEMGLRECHDDVASSGRGSTKEWVLPGETDEVSLGYCEEEPSLIKAILCCEDRPELMRDVIRAVKSVKVRVVRAEMATIGGRTKCVIWVTGLGRSGEGITTLRRALKVVVDRPGLSGGYGQGLSGNKRTRFSHLSLPPSFPVAGR</sequence>
<dbReference type="GO" id="GO:0003700">
    <property type="term" value="F:DNA-binding transcription factor activity"/>
    <property type="evidence" value="ECO:0007669"/>
    <property type="project" value="InterPro"/>
</dbReference>
<evidence type="ECO:0000259" key="6">
    <source>
        <dbReference type="PROSITE" id="PS50888"/>
    </source>
</evidence>
<dbReference type="Pfam" id="PF00010">
    <property type="entry name" value="HLH"/>
    <property type="match status" value="1"/>
</dbReference>
<reference evidence="7 8" key="1">
    <citation type="submission" date="2023-12" db="EMBL/GenBank/DDBJ databases">
        <title>A high-quality genome assembly for Dillenia turbinata (Dilleniales).</title>
        <authorList>
            <person name="Chanderbali A."/>
        </authorList>
    </citation>
    <scope>NUCLEOTIDE SEQUENCE [LARGE SCALE GENOMIC DNA]</scope>
    <source>
        <strain evidence="7">LSX21</strain>
        <tissue evidence="7">Leaf</tissue>
    </source>
</reference>
<evidence type="ECO:0000256" key="5">
    <source>
        <dbReference type="ARBA" id="ARBA00023242"/>
    </source>
</evidence>
<dbReference type="InterPro" id="IPR011598">
    <property type="entry name" value="bHLH_dom"/>
</dbReference>
<dbReference type="InterPro" id="IPR036638">
    <property type="entry name" value="HLH_DNA-bd_sf"/>
</dbReference>
<evidence type="ECO:0000256" key="2">
    <source>
        <dbReference type="ARBA" id="ARBA00023015"/>
    </source>
</evidence>
<dbReference type="InterPro" id="IPR045847">
    <property type="entry name" value="AIG1-like"/>
</dbReference>
<keyword evidence="3" id="KW-0238">DNA-binding</keyword>
<gene>
    <name evidence="7" type="ORF">RJ641_010026</name>
</gene>
<evidence type="ECO:0000313" key="7">
    <source>
        <dbReference type="EMBL" id="KAK6923826.1"/>
    </source>
</evidence>
<dbReference type="SMART" id="SM00353">
    <property type="entry name" value="HLH"/>
    <property type="match status" value="1"/>
</dbReference>
<keyword evidence="8" id="KW-1185">Reference proteome</keyword>
<keyword evidence="5" id="KW-0539">Nucleus</keyword>
<comment type="subcellular location">
    <subcellularLocation>
        <location evidence="1">Nucleus</location>
    </subcellularLocation>
</comment>
<dbReference type="SUPFAM" id="SSF55021">
    <property type="entry name" value="ACT-like"/>
    <property type="match status" value="1"/>
</dbReference>
<dbReference type="InterPro" id="IPR045865">
    <property type="entry name" value="ACT-like_dom_sf"/>
</dbReference>
<dbReference type="PANTHER" id="PTHR45844:SF16">
    <property type="entry name" value="TRANSCRIPTION FACTOR BHLH30-LIKE"/>
    <property type="match status" value="1"/>
</dbReference>
<evidence type="ECO:0000256" key="1">
    <source>
        <dbReference type="ARBA" id="ARBA00004123"/>
    </source>
</evidence>
<evidence type="ECO:0000313" key="8">
    <source>
        <dbReference type="Proteomes" id="UP001370490"/>
    </source>
</evidence>
<dbReference type="Gene3D" id="4.10.280.10">
    <property type="entry name" value="Helix-loop-helix DNA-binding domain"/>
    <property type="match status" value="1"/>
</dbReference>
<keyword evidence="2" id="KW-0805">Transcription regulation</keyword>
<keyword evidence="4" id="KW-0804">Transcription</keyword>
<comment type="caution">
    <text evidence="7">The sequence shown here is derived from an EMBL/GenBank/DDBJ whole genome shotgun (WGS) entry which is preliminary data.</text>
</comment>
<dbReference type="Proteomes" id="UP001370490">
    <property type="component" value="Unassembled WGS sequence"/>
</dbReference>